<dbReference type="AlphaFoldDB" id="A0A0G0E3Q4"/>
<dbReference type="Proteomes" id="UP000034581">
    <property type="component" value="Unassembled WGS sequence"/>
</dbReference>
<gene>
    <name evidence="3" type="ORF">UR67_C0002G0070</name>
</gene>
<comment type="caution">
    <text evidence="3">The sequence shown here is derived from an EMBL/GenBank/DDBJ whole genome shotgun (WGS) entry which is preliminary data.</text>
</comment>
<evidence type="ECO:0000313" key="4">
    <source>
        <dbReference type="Proteomes" id="UP000034581"/>
    </source>
</evidence>
<accession>A0A0G0E3Q4</accession>
<evidence type="ECO:0000313" key="3">
    <source>
        <dbReference type="EMBL" id="KKP69950.1"/>
    </source>
</evidence>
<dbReference type="PANTHER" id="PTHR30486">
    <property type="entry name" value="TWITCHING MOTILITY PROTEIN PILT"/>
    <property type="match status" value="1"/>
</dbReference>
<dbReference type="Pfam" id="PF00437">
    <property type="entry name" value="T2SSE"/>
    <property type="match status" value="1"/>
</dbReference>
<dbReference type="GO" id="GO:0016887">
    <property type="term" value="F:ATP hydrolysis activity"/>
    <property type="evidence" value="ECO:0007669"/>
    <property type="project" value="InterPro"/>
</dbReference>
<dbReference type="InterPro" id="IPR027417">
    <property type="entry name" value="P-loop_NTPase"/>
</dbReference>
<dbReference type="InterPro" id="IPR006321">
    <property type="entry name" value="PilT/PilU"/>
</dbReference>
<dbReference type="SUPFAM" id="SSF52540">
    <property type="entry name" value="P-loop containing nucleoside triphosphate hydrolases"/>
    <property type="match status" value="1"/>
</dbReference>
<name>A0A0G0E3Q4_UNCC3</name>
<sequence length="354" mass="39449">MEIQKLLETTIKRDASDLHLVVGALPTLRVDGRLKAIEGMDILTPKKIEALVFSLVTDEQKDILLNNKEVDFSFALGEIARFRVNAYYQKGYIAAALRLIPSRIRSMEELGLPKICQNFTRLPQGLVLVTGPTGHGKSTTLAAMIEDINKERAAHIITVEDPIEYVFPHRKGLISQRELHLDTHSWEIALRSVLREDPDIVLVGEMRDYETIAAALTVAETGHLVFATLHTNNAPQTIDRIIDVFPEHQQSQVSAQLASVLEGIISQRLIPAIGGGRILATELMFATSAVRSLIRDKKAHQLDNIIATSYDIGMQSLERSLVHHIKAGKISLEDAKAYTLKPDDVIRMMKSEKE</sequence>
<dbReference type="PATRIC" id="fig|1618350.3.peg.375"/>
<reference evidence="3 4" key="1">
    <citation type="journal article" date="2015" name="Nature">
        <title>rRNA introns, odd ribosomes, and small enigmatic genomes across a large radiation of phyla.</title>
        <authorList>
            <person name="Brown C.T."/>
            <person name="Hug L.A."/>
            <person name="Thomas B.C."/>
            <person name="Sharon I."/>
            <person name="Castelle C.J."/>
            <person name="Singh A."/>
            <person name="Wilkins M.J."/>
            <person name="Williams K.H."/>
            <person name="Banfield J.F."/>
        </authorList>
    </citation>
    <scope>NUCLEOTIDE SEQUENCE [LARGE SCALE GENOMIC DNA]</scope>
</reference>
<comment type="similarity">
    <text evidence="1">Belongs to the GSP E family.</text>
</comment>
<dbReference type="EMBL" id="LBQB01000002">
    <property type="protein sequence ID" value="KKP69950.1"/>
    <property type="molecule type" value="Genomic_DNA"/>
</dbReference>
<feature type="domain" description="Bacterial type II secretion system protein E" evidence="2">
    <location>
        <begin position="194"/>
        <end position="208"/>
    </location>
</feature>
<proteinExistence type="inferred from homology"/>
<dbReference type="STRING" id="1618350.UR67_C0002G0070"/>
<dbReference type="GO" id="GO:0005524">
    <property type="term" value="F:ATP binding"/>
    <property type="evidence" value="ECO:0007669"/>
    <property type="project" value="InterPro"/>
</dbReference>
<dbReference type="PROSITE" id="PS00662">
    <property type="entry name" value="T2SP_E"/>
    <property type="match status" value="1"/>
</dbReference>
<evidence type="ECO:0000259" key="2">
    <source>
        <dbReference type="PROSITE" id="PS00662"/>
    </source>
</evidence>
<dbReference type="InterPro" id="IPR001482">
    <property type="entry name" value="T2SS/T4SS_dom"/>
</dbReference>
<protein>
    <submittedName>
        <fullName evidence="3">Twitching motility protein</fullName>
    </submittedName>
</protein>
<dbReference type="InterPro" id="IPR050921">
    <property type="entry name" value="T4SS_GSP_E_ATPase"/>
</dbReference>
<evidence type="ECO:0000256" key="1">
    <source>
        <dbReference type="ARBA" id="ARBA00006611"/>
    </source>
</evidence>
<organism evidence="3 4">
    <name type="scientific">candidate division CPR3 bacterium GW2011_GWF2_35_18</name>
    <dbReference type="NCBI Taxonomy" id="1618350"/>
    <lineage>
        <taxon>Bacteria</taxon>
        <taxon>Bacteria division CPR3</taxon>
    </lineage>
</organism>
<dbReference type="Gene3D" id="3.40.50.300">
    <property type="entry name" value="P-loop containing nucleotide triphosphate hydrolases"/>
    <property type="match status" value="1"/>
</dbReference>
<dbReference type="Gene3D" id="3.30.450.90">
    <property type="match status" value="1"/>
</dbReference>
<dbReference type="NCBIfam" id="TIGR01420">
    <property type="entry name" value="pilT_fam"/>
    <property type="match status" value="1"/>
</dbReference>
<dbReference type="CDD" id="cd01131">
    <property type="entry name" value="PilT"/>
    <property type="match status" value="1"/>
</dbReference>